<name>A0ABM6IT10_9BACL</name>
<dbReference type="Gene3D" id="3.90.1690.10">
    <property type="entry name" value="phage-related protein like domain"/>
    <property type="match status" value="1"/>
</dbReference>
<dbReference type="Proteomes" id="UP000189661">
    <property type="component" value="Chromosome"/>
</dbReference>
<gene>
    <name evidence="1" type="ORF">AJGP001_10815</name>
</gene>
<dbReference type="InterPro" id="IPR053738">
    <property type="entry name" value="Lambda_capsid_assembly"/>
</dbReference>
<protein>
    <recommendedName>
        <fullName evidence="3">Major capsid protein E</fullName>
    </recommendedName>
</protein>
<proteinExistence type="predicted"/>
<keyword evidence="2" id="KW-1185">Reference proteome</keyword>
<dbReference type="RefSeq" id="WP_078080539.1">
    <property type="nucleotide sequence ID" value="NZ_CP019401.1"/>
</dbReference>
<evidence type="ECO:0008006" key="3">
    <source>
        <dbReference type="Google" id="ProtNLM"/>
    </source>
</evidence>
<dbReference type="EMBL" id="CP019401">
    <property type="protein sequence ID" value="AQU79724.1"/>
    <property type="molecule type" value="Genomic_DNA"/>
</dbReference>
<accession>A0ABM6IT10</accession>
<organism evidence="1 2">
    <name type="scientific">Planococcus faecalis</name>
    <dbReference type="NCBI Taxonomy" id="1598147"/>
    <lineage>
        <taxon>Bacteria</taxon>
        <taxon>Bacillati</taxon>
        <taxon>Bacillota</taxon>
        <taxon>Bacilli</taxon>
        <taxon>Bacillales</taxon>
        <taxon>Caryophanaceae</taxon>
        <taxon>Planococcus</taxon>
    </lineage>
</organism>
<evidence type="ECO:0000313" key="1">
    <source>
        <dbReference type="EMBL" id="AQU79724.1"/>
    </source>
</evidence>
<dbReference type="Pfam" id="PF03864">
    <property type="entry name" value="Phage_cap_E"/>
    <property type="match status" value="1"/>
</dbReference>
<reference evidence="1 2" key="1">
    <citation type="submission" date="2017-01" db="EMBL/GenBank/DDBJ databases">
        <title>Planococcus faecalis genome complete sequence.</title>
        <authorList>
            <person name="Lee P.C."/>
        </authorList>
    </citation>
    <scope>NUCLEOTIDE SEQUENCE [LARGE SCALE GENOMIC DNA]</scope>
    <source>
        <strain evidence="1 2">AJ003</strain>
    </source>
</reference>
<sequence>MPLTLEEFQREQFQGYVENVPPARRRLLATHMPNDTTFDVDFSYGVATGKYSRAASITAWNAGAPLRDKAGIGVAYGSVSKIQHGFKLDEKELIKFNRPRSDGERSAVIDYVYNETDDLIEGVLDTEEFFRAAAIYKGRLEFVENDIDLNVDFLIPAENKLTATADWATLATATPLADLQAAVKRFKAANRGQAPAIMHMSGAAESNLLQNEQIKSQIYGSPTDRRILTSADIRNVFTALSLPDYMVTDEMVDVGNGEERLLPEDRIVLIGNSLGKLLLGPTVENNYQPGVYVVPEIKATNPPQQAVFVGETAFPALKNPTAIVWLDV</sequence>
<dbReference type="InterPro" id="IPR005564">
    <property type="entry name" value="Major_capsid_GpE"/>
</dbReference>
<evidence type="ECO:0000313" key="2">
    <source>
        <dbReference type="Proteomes" id="UP000189661"/>
    </source>
</evidence>